<protein>
    <submittedName>
        <fullName evidence="3">Uncharacterized protein</fullName>
    </submittedName>
</protein>
<feature type="region of interest" description="Disordered" evidence="1">
    <location>
        <begin position="124"/>
        <end position="144"/>
    </location>
</feature>
<keyword evidence="4" id="KW-1185">Reference proteome</keyword>
<evidence type="ECO:0000256" key="2">
    <source>
        <dbReference type="SAM" id="SignalP"/>
    </source>
</evidence>
<comment type="caution">
    <text evidence="3">The sequence shown here is derived from an EMBL/GenBank/DDBJ whole genome shotgun (WGS) entry which is preliminary data.</text>
</comment>
<dbReference type="EMBL" id="ML978123">
    <property type="protein sequence ID" value="KAF2102223.1"/>
    <property type="molecule type" value="Genomic_DNA"/>
</dbReference>
<name>A0A9P4M904_9PEZI</name>
<sequence length="212" mass="23053">MQLTVLFTASLLAGLQVVAAPTNMRFRPECAALAPAGHEIGASSANRKVNPKGWIEYDHCVSSFPPEPIMPGTPLPPVISSRAGVKKGLVVPHLKPHLNPFPKSLVKPLVKPTGVTKSVIEPRAPQEAIKQHEVELEDEEDEDDPNYVEVAYEAGQPDMDTTKKILEQNSEYRLKQAEVEGAKAAGNPIPYPTYTITSPKVTAVVINKYQGE</sequence>
<evidence type="ECO:0000313" key="3">
    <source>
        <dbReference type="EMBL" id="KAF2102223.1"/>
    </source>
</evidence>
<accession>A0A9P4M904</accession>
<dbReference type="Proteomes" id="UP000799772">
    <property type="component" value="Unassembled WGS sequence"/>
</dbReference>
<feature type="chain" id="PRO_5040141076" evidence="2">
    <location>
        <begin position="20"/>
        <end position="212"/>
    </location>
</feature>
<gene>
    <name evidence="3" type="ORF">NA57DRAFT_73655</name>
</gene>
<reference evidence="3" key="1">
    <citation type="journal article" date="2020" name="Stud. Mycol.">
        <title>101 Dothideomycetes genomes: a test case for predicting lifestyles and emergence of pathogens.</title>
        <authorList>
            <person name="Haridas S."/>
            <person name="Albert R."/>
            <person name="Binder M."/>
            <person name="Bloem J."/>
            <person name="Labutti K."/>
            <person name="Salamov A."/>
            <person name="Andreopoulos B."/>
            <person name="Baker S."/>
            <person name="Barry K."/>
            <person name="Bills G."/>
            <person name="Bluhm B."/>
            <person name="Cannon C."/>
            <person name="Castanera R."/>
            <person name="Culley D."/>
            <person name="Daum C."/>
            <person name="Ezra D."/>
            <person name="Gonzalez J."/>
            <person name="Henrissat B."/>
            <person name="Kuo A."/>
            <person name="Liang C."/>
            <person name="Lipzen A."/>
            <person name="Lutzoni F."/>
            <person name="Magnuson J."/>
            <person name="Mondo S."/>
            <person name="Nolan M."/>
            <person name="Ohm R."/>
            <person name="Pangilinan J."/>
            <person name="Park H.-J."/>
            <person name="Ramirez L."/>
            <person name="Alfaro M."/>
            <person name="Sun H."/>
            <person name="Tritt A."/>
            <person name="Yoshinaga Y."/>
            <person name="Zwiers L.-H."/>
            <person name="Turgeon B."/>
            <person name="Goodwin S."/>
            <person name="Spatafora J."/>
            <person name="Crous P."/>
            <person name="Grigoriev I."/>
        </authorList>
    </citation>
    <scope>NUCLEOTIDE SEQUENCE</scope>
    <source>
        <strain evidence="3">CBS 133067</strain>
    </source>
</reference>
<feature type="signal peptide" evidence="2">
    <location>
        <begin position="1"/>
        <end position="19"/>
    </location>
</feature>
<evidence type="ECO:0000256" key="1">
    <source>
        <dbReference type="SAM" id="MobiDB-lite"/>
    </source>
</evidence>
<keyword evidence="2" id="KW-0732">Signal</keyword>
<organism evidence="3 4">
    <name type="scientific">Rhizodiscina lignyota</name>
    <dbReference type="NCBI Taxonomy" id="1504668"/>
    <lineage>
        <taxon>Eukaryota</taxon>
        <taxon>Fungi</taxon>
        <taxon>Dikarya</taxon>
        <taxon>Ascomycota</taxon>
        <taxon>Pezizomycotina</taxon>
        <taxon>Dothideomycetes</taxon>
        <taxon>Pleosporomycetidae</taxon>
        <taxon>Aulographales</taxon>
        <taxon>Rhizodiscinaceae</taxon>
        <taxon>Rhizodiscina</taxon>
    </lineage>
</organism>
<evidence type="ECO:0000313" key="4">
    <source>
        <dbReference type="Proteomes" id="UP000799772"/>
    </source>
</evidence>
<proteinExistence type="predicted"/>
<feature type="compositionally biased region" description="Acidic residues" evidence="1">
    <location>
        <begin position="135"/>
        <end position="144"/>
    </location>
</feature>
<dbReference type="AlphaFoldDB" id="A0A9P4M904"/>